<keyword evidence="1" id="KW-0812">Transmembrane</keyword>
<proteinExistence type="predicted"/>
<feature type="transmembrane region" description="Helical" evidence="1">
    <location>
        <begin position="147"/>
        <end position="170"/>
    </location>
</feature>
<keyword evidence="1" id="KW-0472">Membrane</keyword>
<keyword evidence="3" id="KW-1185">Reference proteome</keyword>
<organism evidence="2 3">
    <name type="scientific">Methylobacterium planeticum</name>
    <dbReference type="NCBI Taxonomy" id="2615211"/>
    <lineage>
        <taxon>Bacteria</taxon>
        <taxon>Pseudomonadati</taxon>
        <taxon>Pseudomonadota</taxon>
        <taxon>Alphaproteobacteria</taxon>
        <taxon>Hyphomicrobiales</taxon>
        <taxon>Methylobacteriaceae</taxon>
        <taxon>Methylobacterium</taxon>
    </lineage>
</organism>
<evidence type="ECO:0000256" key="1">
    <source>
        <dbReference type="SAM" id="Phobius"/>
    </source>
</evidence>
<accession>A0A6N6MM45</accession>
<feature type="transmembrane region" description="Helical" evidence="1">
    <location>
        <begin position="66"/>
        <end position="81"/>
    </location>
</feature>
<sequence>MISSFSTRSLTAPLRRLRWIFAVGFAVLGDWLFYGHCLGMSLALFLVALAAVVPVTNAVRLRGRELVAAGALLTVGILPLMESSGLLSVVFAAVGLALFAVVLTGSLAQGWAQTLSAARRLLLAGPLRLAFDLTAEFRQRIGGPVGIPVQFLLGWAVPVSLAGVFAALFASANPLIDGWLDAISWSALLAEVSVGRLLLWLALMAATWPFLAIRLPRNAVRPDPRPGGPNPEDSVRPVVGQAFDAATIRRCLVMFNLLFAVQSILDALYLWGGIALPRGMTYAAYAHRGAYPLIVTALLAAAFVLITMGPGGPGERSATIRGLVYLWIAQTVLLVVSAILRLDLYVATYSLTLVRTAAFVWMGLVAVGLILIVARIALRCSNAWLIGANGLTLATVLYACAFCNFGAFISVYNLAHSREITGTGGPFDVQYAMSFGPQAIPAIDRYLAGPTGPLDRRVASWRSSSAAQHAAAMTAWRAWTFRDWRLQRYLAQHQATPVDAPPVFNEPGIR</sequence>
<dbReference type="EMBL" id="VZZJ01000014">
    <property type="protein sequence ID" value="KAB1072348.1"/>
    <property type="molecule type" value="Genomic_DNA"/>
</dbReference>
<dbReference type="Proteomes" id="UP000441523">
    <property type="component" value="Unassembled WGS sequence"/>
</dbReference>
<feature type="transmembrane region" description="Helical" evidence="1">
    <location>
        <begin position="291"/>
        <end position="311"/>
    </location>
</feature>
<feature type="transmembrane region" description="Helical" evidence="1">
    <location>
        <begin position="40"/>
        <end position="59"/>
    </location>
</feature>
<feature type="transmembrane region" description="Helical" evidence="1">
    <location>
        <begin position="87"/>
        <end position="112"/>
    </location>
</feature>
<dbReference type="Pfam" id="PF13687">
    <property type="entry name" value="DUF4153"/>
    <property type="match status" value="1"/>
</dbReference>
<evidence type="ECO:0000313" key="2">
    <source>
        <dbReference type="EMBL" id="KAB1072348.1"/>
    </source>
</evidence>
<gene>
    <name evidence="2" type="ORF">F6X51_16765</name>
</gene>
<reference evidence="2 3" key="1">
    <citation type="submission" date="2019-09" db="EMBL/GenBank/DDBJ databases">
        <title>YIM 132548 draft genome.</title>
        <authorList>
            <person name="Jiang L."/>
        </authorList>
    </citation>
    <scope>NUCLEOTIDE SEQUENCE [LARGE SCALE GENOMIC DNA]</scope>
    <source>
        <strain evidence="2 3">YIM 132548</strain>
    </source>
</reference>
<name>A0A6N6MM45_9HYPH</name>
<keyword evidence="1" id="KW-1133">Transmembrane helix</keyword>
<comment type="caution">
    <text evidence="2">The sequence shown here is derived from an EMBL/GenBank/DDBJ whole genome shotgun (WGS) entry which is preliminary data.</text>
</comment>
<feature type="transmembrane region" description="Helical" evidence="1">
    <location>
        <begin position="251"/>
        <end position="271"/>
    </location>
</feature>
<dbReference type="RefSeq" id="WP_150964814.1">
    <property type="nucleotide sequence ID" value="NZ_VZZJ01000014.1"/>
</dbReference>
<feature type="transmembrane region" description="Helical" evidence="1">
    <location>
        <begin position="358"/>
        <end position="378"/>
    </location>
</feature>
<feature type="transmembrane region" description="Helical" evidence="1">
    <location>
        <begin position="323"/>
        <end position="346"/>
    </location>
</feature>
<feature type="transmembrane region" description="Helical" evidence="1">
    <location>
        <begin position="390"/>
        <end position="412"/>
    </location>
</feature>
<evidence type="ECO:0000313" key="3">
    <source>
        <dbReference type="Proteomes" id="UP000441523"/>
    </source>
</evidence>
<feature type="transmembrane region" description="Helical" evidence="1">
    <location>
        <begin position="182"/>
        <end position="211"/>
    </location>
</feature>
<dbReference type="InterPro" id="IPR025291">
    <property type="entry name" value="DUF4153"/>
</dbReference>
<protein>
    <submittedName>
        <fullName evidence="2">DUF4173 domain-containing protein</fullName>
    </submittedName>
</protein>
<dbReference type="AlphaFoldDB" id="A0A6N6MM45"/>